<evidence type="ECO:0000313" key="2">
    <source>
        <dbReference type="Proteomes" id="UP001159428"/>
    </source>
</evidence>
<keyword evidence="2" id="KW-1185">Reference proteome</keyword>
<dbReference type="SUPFAM" id="SSF56672">
    <property type="entry name" value="DNA/RNA polymerases"/>
    <property type="match status" value="1"/>
</dbReference>
<dbReference type="InterPro" id="IPR023211">
    <property type="entry name" value="DNA_pol_palm_dom_sf"/>
</dbReference>
<dbReference type="InterPro" id="IPR043502">
    <property type="entry name" value="DNA/RNA_pol_sf"/>
</dbReference>
<dbReference type="PANTHER" id="PTHR31511:SF12">
    <property type="entry name" value="RHO TERMINATION FACTOR N-TERMINAL DOMAIN-CONTAINING PROTEIN"/>
    <property type="match status" value="1"/>
</dbReference>
<dbReference type="Proteomes" id="UP001159428">
    <property type="component" value="Unassembled WGS sequence"/>
</dbReference>
<proteinExistence type="predicted"/>
<gene>
    <name evidence="1" type="ORF">PMEA_00011364</name>
</gene>
<protein>
    <submittedName>
        <fullName evidence="1">Uncharacterized protein</fullName>
    </submittedName>
</protein>
<dbReference type="EMBL" id="CALNXJ010000020">
    <property type="protein sequence ID" value="CAH3123719.1"/>
    <property type="molecule type" value="Genomic_DNA"/>
</dbReference>
<organism evidence="1 2">
    <name type="scientific">Pocillopora meandrina</name>
    <dbReference type="NCBI Taxonomy" id="46732"/>
    <lineage>
        <taxon>Eukaryota</taxon>
        <taxon>Metazoa</taxon>
        <taxon>Cnidaria</taxon>
        <taxon>Anthozoa</taxon>
        <taxon>Hexacorallia</taxon>
        <taxon>Scleractinia</taxon>
        <taxon>Astrocoeniina</taxon>
        <taxon>Pocilloporidae</taxon>
        <taxon>Pocillopora</taxon>
    </lineage>
</organism>
<name>A0AAU9WRV8_9CNID</name>
<dbReference type="PANTHER" id="PTHR31511">
    <property type="entry name" value="PROTEIN CBG23764"/>
    <property type="match status" value="1"/>
</dbReference>
<evidence type="ECO:0000313" key="1">
    <source>
        <dbReference type="EMBL" id="CAH3123719.1"/>
    </source>
</evidence>
<comment type="caution">
    <text evidence="1">The sequence shown here is derived from an EMBL/GenBank/DDBJ whole genome shotgun (WGS) entry which is preliminary data.</text>
</comment>
<reference evidence="1 2" key="1">
    <citation type="submission" date="2022-05" db="EMBL/GenBank/DDBJ databases">
        <authorList>
            <consortium name="Genoscope - CEA"/>
            <person name="William W."/>
        </authorList>
    </citation>
    <scope>NUCLEOTIDE SEQUENCE [LARGE SCALE GENOMIC DNA]</scope>
</reference>
<dbReference type="AlphaFoldDB" id="A0AAU9WRV8"/>
<accession>A0AAU9WRV8</accession>
<dbReference type="Gene3D" id="3.90.1600.10">
    <property type="entry name" value="Palm domain of DNA polymerase"/>
    <property type="match status" value="1"/>
</dbReference>
<sequence>MSILDISRTLKYDFHYNYAGDRVKLLFIETDSLMYEIATENFSKDMCGDVEDKLDNSTYPEDRVSGIPNGRNKKVVGMMKDEAGGKVVEEFVGLRAKLYRYKMFEGKEEKKCKGIKKAVIKKNITYEDYKSAYFAETWK</sequence>